<feature type="domain" description="DUF4440" evidence="1">
    <location>
        <begin position="5"/>
        <end position="107"/>
    </location>
</feature>
<evidence type="ECO:0000259" key="1">
    <source>
        <dbReference type="Pfam" id="PF14534"/>
    </source>
</evidence>
<dbReference type="SUPFAM" id="SSF54427">
    <property type="entry name" value="NTF2-like"/>
    <property type="match status" value="1"/>
</dbReference>
<protein>
    <recommendedName>
        <fullName evidence="1">DUF4440 domain-containing protein</fullName>
    </recommendedName>
</protein>
<sequence length="117" mass="13178">MMDEILALENRRIEAMLKGDVQTLEEILADDLVYTHTTARLDTKASFIDAVKTGKSVYNSLELQFGEIRDLGDAVVVTGHGKFHVGSNKFELKFTDVYAKRNGAWKMVAWQSTRVPD</sequence>
<organism evidence="2">
    <name type="scientific">marine metagenome</name>
    <dbReference type="NCBI Taxonomy" id="408172"/>
    <lineage>
        <taxon>unclassified sequences</taxon>
        <taxon>metagenomes</taxon>
        <taxon>ecological metagenomes</taxon>
    </lineage>
</organism>
<dbReference type="Pfam" id="PF14534">
    <property type="entry name" value="DUF4440"/>
    <property type="match status" value="1"/>
</dbReference>
<dbReference type="EMBL" id="UINC01002855">
    <property type="protein sequence ID" value="SVA00964.1"/>
    <property type="molecule type" value="Genomic_DNA"/>
</dbReference>
<dbReference type="InterPro" id="IPR032710">
    <property type="entry name" value="NTF2-like_dom_sf"/>
</dbReference>
<evidence type="ECO:0000313" key="2">
    <source>
        <dbReference type="EMBL" id="SVA00964.1"/>
    </source>
</evidence>
<proteinExistence type="predicted"/>
<reference evidence="2" key="1">
    <citation type="submission" date="2018-05" db="EMBL/GenBank/DDBJ databases">
        <authorList>
            <person name="Lanie J.A."/>
            <person name="Ng W.-L."/>
            <person name="Kazmierczak K.M."/>
            <person name="Andrzejewski T.M."/>
            <person name="Davidsen T.M."/>
            <person name="Wayne K.J."/>
            <person name="Tettelin H."/>
            <person name="Glass J.I."/>
            <person name="Rusch D."/>
            <person name="Podicherti R."/>
            <person name="Tsui H.-C.T."/>
            <person name="Winkler M.E."/>
        </authorList>
    </citation>
    <scope>NUCLEOTIDE SEQUENCE</scope>
</reference>
<name>A0A381SBT3_9ZZZZ</name>
<gene>
    <name evidence="2" type="ORF">METZ01_LOCUS53818</name>
</gene>
<dbReference type="AlphaFoldDB" id="A0A381SBT3"/>
<dbReference type="InterPro" id="IPR027843">
    <property type="entry name" value="DUF4440"/>
</dbReference>
<accession>A0A381SBT3</accession>
<dbReference type="Gene3D" id="3.10.450.50">
    <property type="match status" value="1"/>
</dbReference>